<dbReference type="OrthoDB" id="9793906at2"/>
<reference evidence="4 5" key="1">
    <citation type="journal article" date="2019" name="Genome Biol. Evol.">
        <title>Day and night: Metabolic profiles and evolutionary relationships of six axenic non-marine cyanobacteria.</title>
        <authorList>
            <person name="Will S.E."/>
            <person name="Henke P."/>
            <person name="Boedeker C."/>
            <person name="Huang S."/>
            <person name="Brinkmann H."/>
            <person name="Rohde M."/>
            <person name="Jarek M."/>
            <person name="Friedl T."/>
            <person name="Seufert S."/>
            <person name="Schumacher M."/>
            <person name="Overmann J."/>
            <person name="Neumann-Schaal M."/>
            <person name="Petersen J."/>
        </authorList>
    </citation>
    <scope>NUCLEOTIDE SEQUENCE [LARGE SCALE GENOMIC DNA]</scope>
    <source>
        <strain evidence="4 5">SAG 1403-4b</strain>
    </source>
</reference>
<dbReference type="InterPro" id="IPR003477">
    <property type="entry name" value="PemK-like"/>
</dbReference>
<dbReference type="AlphaFoldDB" id="A0A433UX02"/>
<dbReference type="SUPFAM" id="SSF50118">
    <property type="entry name" value="Cell growth inhibitor/plasmid maintenance toxic component"/>
    <property type="match status" value="1"/>
</dbReference>
<dbReference type="RefSeq" id="WP_127053299.1">
    <property type="nucleotide sequence ID" value="NZ_RSCM01000003.1"/>
</dbReference>
<organism evidence="4 5">
    <name type="scientific">Trichormus variabilis SAG 1403-4b</name>
    <dbReference type="NCBI Taxonomy" id="447716"/>
    <lineage>
        <taxon>Bacteria</taxon>
        <taxon>Bacillati</taxon>
        <taxon>Cyanobacteriota</taxon>
        <taxon>Cyanophyceae</taxon>
        <taxon>Nostocales</taxon>
        <taxon>Nostocaceae</taxon>
        <taxon>Trichormus</taxon>
    </lineage>
</organism>
<dbReference type="EMBL" id="RSCM01000003">
    <property type="protein sequence ID" value="RUS98371.1"/>
    <property type="molecule type" value="Genomic_DNA"/>
</dbReference>
<dbReference type="PIRSF" id="PIRSF033490">
    <property type="entry name" value="MazF"/>
    <property type="match status" value="1"/>
</dbReference>
<evidence type="ECO:0000256" key="1">
    <source>
        <dbReference type="ARBA" id="ARBA00007521"/>
    </source>
</evidence>
<keyword evidence="3" id="KW-0378">Hydrolase</keyword>
<comment type="function">
    <text evidence="3">Toxic component of a type II toxin-antitoxin (TA) system.</text>
</comment>
<dbReference type="GO" id="GO:0016075">
    <property type="term" value="P:rRNA catabolic process"/>
    <property type="evidence" value="ECO:0007669"/>
    <property type="project" value="TreeGrafter"/>
</dbReference>
<evidence type="ECO:0000313" key="5">
    <source>
        <dbReference type="Proteomes" id="UP000276103"/>
    </source>
</evidence>
<comment type="similarity">
    <text evidence="1 3">Belongs to the PemK/MazF family.</text>
</comment>
<evidence type="ECO:0000256" key="2">
    <source>
        <dbReference type="ARBA" id="ARBA00022649"/>
    </source>
</evidence>
<evidence type="ECO:0000256" key="3">
    <source>
        <dbReference type="PIRNR" id="PIRNR033490"/>
    </source>
</evidence>
<keyword evidence="3" id="KW-0255">Endonuclease</keyword>
<keyword evidence="3" id="KW-0540">Nuclease</keyword>
<proteinExistence type="inferred from homology"/>
<dbReference type="GO" id="GO:0006402">
    <property type="term" value="P:mRNA catabolic process"/>
    <property type="evidence" value="ECO:0007669"/>
    <property type="project" value="TreeGrafter"/>
</dbReference>
<protein>
    <recommendedName>
        <fullName evidence="3">mRNA interferase</fullName>
        <ecNumber evidence="3">3.1.-.-</ecNumber>
    </recommendedName>
</protein>
<dbReference type="GO" id="GO:0016787">
    <property type="term" value="F:hydrolase activity"/>
    <property type="evidence" value="ECO:0007669"/>
    <property type="project" value="UniProtKB-KW"/>
</dbReference>
<evidence type="ECO:0000313" key="4">
    <source>
        <dbReference type="EMBL" id="RUS98371.1"/>
    </source>
</evidence>
<dbReference type="PANTHER" id="PTHR33988">
    <property type="entry name" value="ENDORIBONUCLEASE MAZF-RELATED"/>
    <property type="match status" value="1"/>
</dbReference>
<dbReference type="InterPro" id="IPR011067">
    <property type="entry name" value="Plasmid_toxin/cell-grow_inhib"/>
</dbReference>
<gene>
    <name evidence="4" type="ORF">DSM107003_14590</name>
</gene>
<keyword evidence="5" id="KW-1185">Reference proteome</keyword>
<dbReference type="Pfam" id="PF02452">
    <property type="entry name" value="PemK_toxin"/>
    <property type="match status" value="1"/>
</dbReference>
<dbReference type="Proteomes" id="UP000276103">
    <property type="component" value="Unassembled WGS sequence"/>
</dbReference>
<name>A0A433UX02_ANAVA</name>
<sequence>MQRGEIWWAELPIPVASEPGYRRPILIIQSDEFNRSRIRTVIAAVLTTNLRLAQAPGNVLVTTYETSLTQDSVVNVSQVITVDKSFLIEQVGQVDTRVMLLVDEGLSLVLAL</sequence>
<dbReference type="EC" id="3.1.-.-" evidence="3"/>
<dbReference type="GO" id="GO:0003677">
    <property type="term" value="F:DNA binding"/>
    <property type="evidence" value="ECO:0007669"/>
    <property type="project" value="InterPro"/>
</dbReference>
<dbReference type="PANTHER" id="PTHR33988:SF2">
    <property type="entry name" value="ENDORIBONUCLEASE MAZF"/>
    <property type="match status" value="1"/>
</dbReference>
<comment type="caution">
    <text evidence="4">The sequence shown here is derived from an EMBL/GenBank/DDBJ whole genome shotgun (WGS) entry which is preliminary data.</text>
</comment>
<keyword evidence="2" id="KW-1277">Toxin-antitoxin system</keyword>
<dbReference type="GO" id="GO:0004521">
    <property type="term" value="F:RNA endonuclease activity"/>
    <property type="evidence" value="ECO:0007669"/>
    <property type="project" value="TreeGrafter"/>
</dbReference>
<accession>A0A433UX02</accession>
<dbReference type="Gene3D" id="2.30.30.110">
    <property type="match status" value="1"/>
</dbReference>